<evidence type="ECO:0000313" key="2">
    <source>
        <dbReference type="EMBL" id="SNS33141.1"/>
    </source>
</evidence>
<dbReference type="AlphaFoldDB" id="A0A239DM39"/>
<proteinExistence type="predicted"/>
<dbReference type="Proteomes" id="UP000198356">
    <property type="component" value="Unassembled WGS sequence"/>
</dbReference>
<gene>
    <name evidence="2" type="ORF">SAMN05421770_101532</name>
</gene>
<sequence>MENEMILNEQMEQRLTGAIERLEALHETLSASASIGPIVATIENEREAELERRLAEAEATIASLRAQAATAVAPARKTLPAGVASMLAKQGLTGESVGGLEAGALALSQVDGALISLSIEQRIAVKAELLRAGLLR</sequence>
<evidence type="ECO:0000313" key="3">
    <source>
        <dbReference type="Proteomes" id="UP000198356"/>
    </source>
</evidence>
<keyword evidence="3" id="KW-1185">Reference proteome</keyword>
<accession>A0A239DM39</accession>
<evidence type="ECO:0000256" key="1">
    <source>
        <dbReference type="SAM" id="Coils"/>
    </source>
</evidence>
<feature type="coiled-coil region" evidence="1">
    <location>
        <begin position="8"/>
        <end position="67"/>
    </location>
</feature>
<reference evidence="2 3" key="1">
    <citation type="submission" date="2017-06" db="EMBL/GenBank/DDBJ databases">
        <authorList>
            <person name="Kim H.J."/>
            <person name="Triplett B.A."/>
        </authorList>
    </citation>
    <scope>NUCLEOTIDE SEQUENCE [LARGE SCALE GENOMIC DNA]</scope>
    <source>
        <strain evidence="2 3">DSM 18704</strain>
    </source>
</reference>
<name>A0A239DM39_9BACT</name>
<keyword evidence="1" id="KW-0175">Coiled coil</keyword>
<protein>
    <submittedName>
        <fullName evidence="2">Uncharacterized protein</fullName>
    </submittedName>
</protein>
<dbReference type="EMBL" id="FZOU01000001">
    <property type="protein sequence ID" value="SNS33141.1"/>
    <property type="molecule type" value="Genomic_DNA"/>
</dbReference>
<organism evidence="2 3">
    <name type="scientific">Granulicella rosea</name>
    <dbReference type="NCBI Taxonomy" id="474952"/>
    <lineage>
        <taxon>Bacteria</taxon>
        <taxon>Pseudomonadati</taxon>
        <taxon>Acidobacteriota</taxon>
        <taxon>Terriglobia</taxon>
        <taxon>Terriglobales</taxon>
        <taxon>Acidobacteriaceae</taxon>
        <taxon>Granulicella</taxon>
    </lineage>
</organism>